<name>A0A8J6TDK0_9CHLR</name>
<dbReference type="Proteomes" id="UP000614469">
    <property type="component" value="Unassembled WGS sequence"/>
</dbReference>
<comment type="caution">
    <text evidence="2">The sequence shown here is derived from an EMBL/GenBank/DDBJ whole genome shotgun (WGS) entry which is preliminary data.</text>
</comment>
<evidence type="ECO:0000313" key="2">
    <source>
        <dbReference type="EMBL" id="MBC8333971.1"/>
    </source>
</evidence>
<organism evidence="2 3">
    <name type="scientific">Candidatus Desulfolinea nitratireducens</name>
    <dbReference type="NCBI Taxonomy" id="2841698"/>
    <lineage>
        <taxon>Bacteria</taxon>
        <taxon>Bacillati</taxon>
        <taxon>Chloroflexota</taxon>
        <taxon>Anaerolineae</taxon>
        <taxon>Anaerolineales</taxon>
        <taxon>Anaerolineales incertae sedis</taxon>
        <taxon>Candidatus Desulfolinea</taxon>
    </lineage>
</organism>
<feature type="transmembrane region" description="Helical" evidence="1">
    <location>
        <begin position="182"/>
        <end position="200"/>
    </location>
</feature>
<reference evidence="2 3" key="1">
    <citation type="submission" date="2020-08" db="EMBL/GenBank/DDBJ databases">
        <title>Bridging the membrane lipid divide: bacteria of the FCB group superphylum have the potential to synthesize archaeal ether lipids.</title>
        <authorList>
            <person name="Villanueva L."/>
            <person name="Von Meijenfeldt F.A.B."/>
            <person name="Westbye A.B."/>
            <person name="Yadav S."/>
            <person name="Hopmans E.C."/>
            <person name="Dutilh B.E."/>
            <person name="Sinninghe Damste J.S."/>
        </authorList>
    </citation>
    <scope>NUCLEOTIDE SEQUENCE [LARGE SCALE GENOMIC DNA]</scope>
    <source>
        <strain evidence="2">NIOZ-UU36</strain>
    </source>
</reference>
<keyword evidence="1" id="KW-1133">Transmembrane helix</keyword>
<dbReference type="AlphaFoldDB" id="A0A8J6TDK0"/>
<feature type="transmembrane region" description="Helical" evidence="1">
    <location>
        <begin position="244"/>
        <end position="265"/>
    </location>
</feature>
<keyword evidence="1" id="KW-0472">Membrane</keyword>
<feature type="transmembrane region" description="Helical" evidence="1">
    <location>
        <begin position="108"/>
        <end position="129"/>
    </location>
</feature>
<keyword evidence="1" id="KW-0812">Transmembrane</keyword>
<feature type="transmembrane region" description="Helical" evidence="1">
    <location>
        <begin position="207"/>
        <end position="229"/>
    </location>
</feature>
<gene>
    <name evidence="2" type="ORF">H8E29_01790</name>
</gene>
<protein>
    <submittedName>
        <fullName evidence="2">Uncharacterized protein</fullName>
    </submittedName>
</protein>
<accession>A0A8J6TDK0</accession>
<proteinExistence type="predicted"/>
<feature type="transmembrane region" description="Helical" evidence="1">
    <location>
        <begin position="45"/>
        <end position="67"/>
    </location>
</feature>
<evidence type="ECO:0000313" key="3">
    <source>
        <dbReference type="Proteomes" id="UP000614469"/>
    </source>
</evidence>
<sequence length="275" mass="30534">MNSENPKITPLLRTFTLIETLVLIGAGFGLFFFPNIVRPLWPWQIAPFNTLFLGAIYLGAMVSVGYMFLSGRWSPTRPVLRAIFTFTFIVLIVSLFTSSQFDFTYWPVWGWFVIYISLPLSAGYHLWLYRSMPASHLNPVPAKWGAILRIAGILIGLYGLGLLVLPNIFGDTFPWTLDVFHSQLYSAMFFTGSVMMFSIAKSATPAEFVATGLTVATFSIFSILGLFIVDAQVQLTDWDAPNTLAWLGSLAVLGVLGISMIVAGSRQIPHEMGNR</sequence>
<feature type="transmembrane region" description="Helical" evidence="1">
    <location>
        <begin position="150"/>
        <end position="170"/>
    </location>
</feature>
<dbReference type="EMBL" id="JACNJN010000035">
    <property type="protein sequence ID" value="MBC8333971.1"/>
    <property type="molecule type" value="Genomic_DNA"/>
</dbReference>
<evidence type="ECO:0000256" key="1">
    <source>
        <dbReference type="SAM" id="Phobius"/>
    </source>
</evidence>
<feature type="transmembrane region" description="Helical" evidence="1">
    <location>
        <begin position="79"/>
        <end position="96"/>
    </location>
</feature>
<feature type="transmembrane region" description="Helical" evidence="1">
    <location>
        <begin position="12"/>
        <end position="33"/>
    </location>
</feature>